<name>A0A9K3M4V1_9STRA</name>
<accession>A0A9K3M4V1</accession>
<dbReference type="AlphaFoldDB" id="A0A9K3M4V1"/>
<feature type="compositionally biased region" description="Low complexity" evidence="2">
    <location>
        <begin position="297"/>
        <end position="314"/>
    </location>
</feature>
<dbReference type="OrthoDB" id="418349at2759"/>
<organism evidence="4 5">
    <name type="scientific">Nitzschia inconspicua</name>
    <dbReference type="NCBI Taxonomy" id="303405"/>
    <lineage>
        <taxon>Eukaryota</taxon>
        <taxon>Sar</taxon>
        <taxon>Stramenopiles</taxon>
        <taxon>Ochrophyta</taxon>
        <taxon>Bacillariophyta</taxon>
        <taxon>Bacillariophyceae</taxon>
        <taxon>Bacillariophycidae</taxon>
        <taxon>Bacillariales</taxon>
        <taxon>Bacillariaceae</taxon>
        <taxon>Nitzschia</taxon>
    </lineage>
</organism>
<dbReference type="PANTHER" id="PTHR21600">
    <property type="entry name" value="MITOCHONDRIAL RNA PSEUDOURIDINE SYNTHASE"/>
    <property type="match status" value="1"/>
</dbReference>
<dbReference type="CDD" id="cd02869">
    <property type="entry name" value="PseudoU_synth_RluA_like"/>
    <property type="match status" value="1"/>
</dbReference>
<comment type="caution">
    <text evidence="4">The sequence shown here is derived from an EMBL/GenBank/DDBJ whole genome shotgun (WGS) entry which is preliminary data.</text>
</comment>
<comment type="similarity">
    <text evidence="1">Belongs to the pseudouridine synthase RluA family.</text>
</comment>
<dbReference type="PANTHER" id="PTHR21600:SF87">
    <property type="entry name" value="RNA PSEUDOURIDYLATE SYNTHASE DOMAIN-CONTAINING PROTEIN 1"/>
    <property type="match status" value="1"/>
</dbReference>
<dbReference type="Proteomes" id="UP000693970">
    <property type="component" value="Unassembled WGS sequence"/>
</dbReference>
<dbReference type="GO" id="GO:0000455">
    <property type="term" value="P:enzyme-directed rRNA pseudouridine synthesis"/>
    <property type="evidence" value="ECO:0007669"/>
    <property type="project" value="TreeGrafter"/>
</dbReference>
<evidence type="ECO:0000313" key="5">
    <source>
        <dbReference type="Proteomes" id="UP000693970"/>
    </source>
</evidence>
<feature type="region of interest" description="Disordered" evidence="2">
    <location>
        <begin position="1"/>
        <end position="23"/>
    </location>
</feature>
<reference evidence="4" key="1">
    <citation type="journal article" date="2021" name="Sci. Rep.">
        <title>Diploid genomic architecture of Nitzschia inconspicua, an elite biomass production diatom.</title>
        <authorList>
            <person name="Oliver A."/>
            <person name="Podell S."/>
            <person name="Pinowska A."/>
            <person name="Traller J.C."/>
            <person name="Smith S.R."/>
            <person name="McClure R."/>
            <person name="Beliaev A."/>
            <person name="Bohutskyi P."/>
            <person name="Hill E.A."/>
            <person name="Rabines A."/>
            <person name="Zheng H."/>
            <person name="Allen L.Z."/>
            <person name="Kuo A."/>
            <person name="Grigoriev I.V."/>
            <person name="Allen A.E."/>
            <person name="Hazlebeck D."/>
            <person name="Allen E.E."/>
        </authorList>
    </citation>
    <scope>NUCLEOTIDE SEQUENCE</scope>
    <source>
        <strain evidence="4">Hildebrandi</strain>
    </source>
</reference>
<evidence type="ECO:0000256" key="2">
    <source>
        <dbReference type="SAM" id="MobiDB-lite"/>
    </source>
</evidence>
<feature type="domain" description="Pseudouridine synthase RsuA/RluA-like" evidence="3">
    <location>
        <begin position="37"/>
        <end position="261"/>
    </location>
</feature>
<protein>
    <submittedName>
        <fullName evidence="4">Pseudouridine synthase Rlu family protein</fullName>
    </submittedName>
</protein>
<dbReference type="Pfam" id="PF00849">
    <property type="entry name" value="PseudoU_synth_2"/>
    <property type="match status" value="1"/>
</dbReference>
<dbReference type="GO" id="GO:0003723">
    <property type="term" value="F:RNA binding"/>
    <property type="evidence" value="ECO:0007669"/>
    <property type="project" value="InterPro"/>
</dbReference>
<sequence length="391" mass="44359">MSSQSSSSRNNNNINHNNNNINHNINNIPVLYETDRILIVNKPFGIGHHTEHHHGAATDDNINTTTDTTTTTTTTTSSSSSSLGIVQLLRQQRSNNNNKQQKEQERLYGVHRLDKVTSGILVFAKDSEMAATLSRKFSRGEIQKIYFGVSAKKPKKKKQGWVMGEMVRSRRETGMLTTTTTRTTNEKNNKKNKKDTKNYAKTRFFTSSMNHNPNNGNTNTGNINTFTNINTAVFAEAYCYGPRTVIMFIPYTGKTHQLRVAAKSMGIPLMGDPLYEPKLISNVKDTTNNENDDDRTSSTTTNNDNIQPYQQQQPQQYPVYRTMLHATGIYIPSCDVVDTPIAVWSDPPFFDDDNNNEKTLFHCQVEKLMTKHCPNQQLYEAMMMTVQQQQQ</sequence>
<gene>
    <name evidence="4" type="ORF">IV203_012994</name>
</gene>
<evidence type="ECO:0000256" key="1">
    <source>
        <dbReference type="ARBA" id="ARBA00010876"/>
    </source>
</evidence>
<dbReference type="PROSITE" id="PS01129">
    <property type="entry name" value="PSI_RLU"/>
    <property type="match status" value="1"/>
</dbReference>
<feature type="region of interest" description="Disordered" evidence="2">
    <location>
        <begin position="50"/>
        <end position="83"/>
    </location>
</feature>
<dbReference type="EMBL" id="JAGRRH010000001">
    <property type="protein sequence ID" value="KAG7373899.1"/>
    <property type="molecule type" value="Genomic_DNA"/>
</dbReference>
<dbReference type="InterPro" id="IPR050188">
    <property type="entry name" value="RluA_PseudoU_synthase"/>
</dbReference>
<evidence type="ECO:0000313" key="4">
    <source>
        <dbReference type="EMBL" id="KAG7373899.1"/>
    </source>
</evidence>
<evidence type="ECO:0000259" key="3">
    <source>
        <dbReference type="Pfam" id="PF00849"/>
    </source>
</evidence>
<dbReference type="GO" id="GO:0009982">
    <property type="term" value="F:pseudouridine synthase activity"/>
    <property type="evidence" value="ECO:0007669"/>
    <property type="project" value="InterPro"/>
</dbReference>
<feature type="compositionally biased region" description="Low complexity" evidence="2">
    <location>
        <begin position="58"/>
        <end position="83"/>
    </location>
</feature>
<feature type="region of interest" description="Disordered" evidence="2">
    <location>
        <begin position="282"/>
        <end position="314"/>
    </location>
</feature>
<keyword evidence="5" id="KW-1185">Reference proteome</keyword>
<reference evidence="4" key="2">
    <citation type="submission" date="2021-04" db="EMBL/GenBank/DDBJ databases">
        <authorList>
            <person name="Podell S."/>
        </authorList>
    </citation>
    <scope>NUCLEOTIDE SEQUENCE</scope>
    <source>
        <strain evidence="4">Hildebrandi</strain>
    </source>
</reference>
<dbReference type="InterPro" id="IPR006145">
    <property type="entry name" value="PsdUridine_synth_RsuA/RluA"/>
</dbReference>
<feature type="compositionally biased region" description="Low complexity" evidence="2">
    <location>
        <begin position="10"/>
        <end position="23"/>
    </location>
</feature>
<dbReference type="InterPro" id="IPR006224">
    <property type="entry name" value="PsdUridine_synth_RluA-like_CS"/>
</dbReference>
<proteinExistence type="inferred from homology"/>